<reference evidence="1 2" key="1">
    <citation type="submission" date="2012-11" db="EMBL/GenBank/DDBJ databases">
        <authorList>
            <person name="Huguet-Tapia J.C."/>
            <person name="Durkin A.S."/>
            <person name="Pettis G.S."/>
            <person name="Badger J.H."/>
        </authorList>
    </citation>
    <scope>NUCLEOTIDE SEQUENCE [LARGE SCALE GENOMIC DNA]</scope>
    <source>
        <strain evidence="1 2">91-03</strain>
    </source>
</reference>
<accession>L1KVC6</accession>
<proteinExistence type="predicted"/>
<gene>
    <name evidence="1" type="ORF">STRIP9103_05264</name>
</gene>
<dbReference type="AlphaFoldDB" id="L1KVC6"/>
<keyword evidence="2" id="KW-1185">Reference proteome</keyword>
<protein>
    <submittedName>
        <fullName evidence="1">Uncharacterized protein</fullName>
    </submittedName>
</protein>
<dbReference type="EMBL" id="AEJC01000368">
    <property type="protein sequence ID" value="EKX64499.1"/>
    <property type="molecule type" value="Genomic_DNA"/>
</dbReference>
<organism evidence="1 2">
    <name type="scientific">Streptomyces ipomoeae 91-03</name>
    <dbReference type="NCBI Taxonomy" id="698759"/>
    <lineage>
        <taxon>Bacteria</taxon>
        <taxon>Bacillati</taxon>
        <taxon>Actinomycetota</taxon>
        <taxon>Actinomycetes</taxon>
        <taxon>Kitasatosporales</taxon>
        <taxon>Streptomycetaceae</taxon>
        <taxon>Streptomyces</taxon>
    </lineage>
</organism>
<evidence type="ECO:0000313" key="1">
    <source>
        <dbReference type="EMBL" id="EKX64499.1"/>
    </source>
</evidence>
<dbReference type="GeneID" id="301698215"/>
<name>L1KVC6_9ACTN</name>
<dbReference type="OrthoDB" id="4243476at2"/>
<dbReference type="Proteomes" id="UP000010411">
    <property type="component" value="Unassembled WGS sequence"/>
</dbReference>
<dbReference type="RefSeq" id="WP_009320691.1">
    <property type="nucleotide sequence ID" value="NZ_AEJC01000368.1"/>
</dbReference>
<comment type="caution">
    <text evidence="1">The sequence shown here is derived from an EMBL/GenBank/DDBJ whole genome shotgun (WGS) entry which is preliminary data.</text>
</comment>
<sequence>MVPLTDTSPSGRGLHPVNAYADDWGWSTVNGTHGKYVWCELGTESKPD</sequence>
<evidence type="ECO:0000313" key="2">
    <source>
        <dbReference type="Proteomes" id="UP000010411"/>
    </source>
</evidence>
<dbReference type="PATRIC" id="fig|698759.3.peg.4850"/>